<organism evidence="15 16">
    <name type="scientific">Pasteurella bettyae CCUG 2042</name>
    <dbReference type="NCBI Taxonomy" id="1095749"/>
    <lineage>
        <taxon>Bacteria</taxon>
        <taxon>Pseudomonadati</taxon>
        <taxon>Pseudomonadota</taxon>
        <taxon>Gammaproteobacteria</taxon>
        <taxon>Pasteurellales</taxon>
        <taxon>Pasteurellaceae</taxon>
        <taxon>Pasteurella</taxon>
    </lineage>
</organism>
<evidence type="ECO:0000256" key="7">
    <source>
        <dbReference type="ARBA" id="ARBA00022741"/>
    </source>
</evidence>
<dbReference type="Pfam" id="PF12633">
    <property type="entry name" value="Adenyl_cycl_N"/>
    <property type="match status" value="1"/>
</dbReference>
<comment type="subcellular location">
    <subcellularLocation>
        <location evidence="2">Cytoplasm</location>
    </subcellularLocation>
</comment>
<evidence type="ECO:0000256" key="6">
    <source>
        <dbReference type="ARBA" id="ARBA00022490"/>
    </source>
</evidence>
<evidence type="ECO:0000256" key="1">
    <source>
        <dbReference type="ARBA" id="ARBA00001593"/>
    </source>
</evidence>
<comment type="caution">
    <text evidence="15">The sequence shown here is derived from an EMBL/GenBank/DDBJ whole genome shotgun (WGS) entry which is preliminary data.</text>
</comment>
<evidence type="ECO:0000256" key="11">
    <source>
        <dbReference type="ARBA" id="ARBA00032597"/>
    </source>
</evidence>
<evidence type="ECO:0000313" key="16">
    <source>
        <dbReference type="Proteomes" id="UP000006457"/>
    </source>
</evidence>
<dbReference type="PROSITE" id="PS01092">
    <property type="entry name" value="ADENYLATE_CYCLASE_1_1"/>
    <property type="match status" value="1"/>
</dbReference>
<reference evidence="15 16" key="1">
    <citation type="submission" date="2012-03" db="EMBL/GenBank/DDBJ databases">
        <authorList>
            <person name="Harkins D.M."/>
            <person name="Madupu R."/>
            <person name="Durkin A.S."/>
            <person name="Torralba M."/>
            <person name="Methe B."/>
            <person name="Sutton G.G."/>
            <person name="Nelson K.E."/>
        </authorList>
    </citation>
    <scope>NUCLEOTIDE SEQUENCE [LARGE SCALE GENOMIC DNA]</scope>
    <source>
        <strain evidence="15 16">CCUG 2042</strain>
    </source>
</reference>
<evidence type="ECO:0000256" key="2">
    <source>
        <dbReference type="ARBA" id="ARBA00004496"/>
    </source>
</evidence>
<dbReference type="GO" id="GO:0006171">
    <property type="term" value="P:cAMP biosynthetic process"/>
    <property type="evidence" value="ECO:0007669"/>
    <property type="project" value="UniProtKB-KW"/>
</dbReference>
<dbReference type="AlphaFoldDB" id="I3D8N7"/>
<dbReference type="EMBL" id="AJSX01000040">
    <property type="protein sequence ID" value="EIJ68080.1"/>
    <property type="molecule type" value="Genomic_DNA"/>
</dbReference>
<dbReference type="RefSeq" id="WP_005761289.1">
    <property type="nucleotide sequence ID" value="NZ_AJSX01000040.1"/>
</dbReference>
<dbReference type="NCBIfam" id="NF006978">
    <property type="entry name" value="PRK09450.1-2"/>
    <property type="match status" value="1"/>
</dbReference>
<evidence type="ECO:0000256" key="10">
    <source>
        <dbReference type="ARBA" id="ARBA00023239"/>
    </source>
</evidence>
<evidence type="ECO:0000313" key="15">
    <source>
        <dbReference type="EMBL" id="EIJ68080.1"/>
    </source>
</evidence>
<dbReference type="InterPro" id="IPR024685">
    <property type="entry name" value="Adenylate_cyclase_1_N"/>
</dbReference>
<dbReference type="eggNOG" id="COG3072">
    <property type="taxonomic scope" value="Bacteria"/>
</dbReference>
<dbReference type="Pfam" id="PF01295">
    <property type="entry name" value="Adenylate_cycl"/>
    <property type="match status" value="1"/>
</dbReference>
<feature type="domain" description="Adenylate cyclase class-I N-terminal" evidence="14">
    <location>
        <begin position="5"/>
        <end position="206"/>
    </location>
</feature>
<dbReference type="InterPro" id="IPR000274">
    <property type="entry name" value="Adenylate_cyclase_1"/>
</dbReference>
<evidence type="ECO:0000256" key="3">
    <source>
        <dbReference type="ARBA" id="ARBA00007901"/>
    </source>
</evidence>
<evidence type="ECO:0000256" key="4">
    <source>
        <dbReference type="ARBA" id="ARBA00012201"/>
    </source>
</evidence>
<comment type="catalytic activity">
    <reaction evidence="1">
        <text>ATP = 3',5'-cyclic AMP + diphosphate</text>
        <dbReference type="Rhea" id="RHEA:15389"/>
        <dbReference type="ChEBI" id="CHEBI:30616"/>
        <dbReference type="ChEBI" id="CHEBI:33019"/>
        <dbReference type="ChEBI" id="CHEBI:58165"/>
        <dbReference type="EC" id="4.6.1.1"/>
    </reaction>
</comment>
<dbReference type="PIRSF" id="PIRSF001444">
    <property type="entry name" value="Adenylate_cycl"/>
    <property type="match status" value="1"/>
</dbReference>
<sequence length="833" mass="97109">MKYDLEFAKKQVLSLHELRIERALAGSTTDFQHVFQLISLLLHLNHPDLPGYVVDAPAGVANFEISDYQKNFLTDYSFYPEFFTQLEQLSQLHQSEKTPIYGIYVMGSIASISQTTKSDLDTWICHSPMLSPYALSKLRQKATLLKLWAKQLNTDINFFLMDESRFHSYRYANELSAENSGSAQYMLLLDEFYRSAIRLAGKPLLWLHLNVENEKEYEQEVRNLVATKQINRSEWVDFGGLGSFSANEYFGASLWQLYKGIDSPYKSVLKILLLEAYSWEYPNTQLISREFKQKLFTSDNIKEQCFDAYMAMLHRVTDYLTNLKDEKRLDFVRRCFYIKVTETIRIRPLAPWRAQLLKKLTEQWHWNEETIKYLNAVPDWKIRQAKETHNKLIRVLMLSYRNLVNFARKHNVDASIAPQDISILTRKLYSAFEVLPGKVTLMNPKLAWNLSEEHLTFIEVNEDNGVKPGWYVVNQMPSVVLTSQQRYSEYNVMLIKLVAWAYFNRLLTKTSTIHISSESVSLNKLKQCIEDLHESFPVCVPPATNEELNHPCEIRSLAVMVNLTDDPTKRIGLQKSEIQQSDLFSLDGENDSLIGSVDLIYRNKWNEIKTLHFEGNKAILSTLKLLSSKIHRASTTPELINVFCYSQYYQNELTELVSNLINKCISIQLGTTNITKTNNHVLRVAGKNWQFFFQERSLLADHLQEANIIIDQALEDKTQSSVKKIEQPPYYPHQIEAFASEGFLQFFFEDNEDNSFNVYILDENNRIEVYFECEGDKAQKIREISQIYNASGFDNKGNYYKIIKRDFNYPQFYQLKMQHNKLLILPFSHSHTV</sequence>
<name>I3D8N7_9PAST</name>
<evidence type="ECO:0000256" key="12">
    <source>
        <dbReference type="ARBA" id="ARBA00032637"/>
    </source>
</evidence>
<dbReference type="PANTHER" id="PTHR38760:SF1">
    <property type="entry name" value="ADENYLATE CYCLASE"/>
    <property type="match status" value="1"/>
</dbReference>
<dbReference type="PANTHER" id="PTHR38760">
    <property type="entry name" value="ADENYLATE CYCLASE"/>
    <property type="match status" value="1"/>
</dbReference>
<dbReference type="GO" id="GO:0004016">
    <property type="term" value="F:adenylate cyclase activity"/>
    <property type="evidence" value="ECO:0007669"/>
    <property type="project" value="UniProtKB-EC"/>
</dbReference>
<dbReference type="GO" id="GO:0005524">
    <property type="term" value="F:ATP binding"/>
    <property type="evidence" value="ECO:0007669"/>
    <property type="project" value="UniProtKB-KW"/>
</dbReference>
<evidence type="ECO:0000256" key="13">
    <source>
        <dbReference type="RuleBase" id="RU004184"/>
    </source>
</evidence>
<evidence type="ECO:0000256" key="5">
    <source>
        <dbReference type="ARBA" id="ARBA00021420"/>
    </source>
</evidence>
<evidence type="ECO:0000256" key="8">
    <source>
        <dbReference type="ARBA" id="ARBA00022840"/>
    </source>
</evidence>
<dbReference type="GO" id="GO:0005737">
    <property type="term" value="C:cytoplasm"/>
    <property type="evidence" value="ECO:0007669"/>
    <property type="project" value="UniProtKB-SubCell"/>
</dbReference>
<keyword evidence="7" id="KW-0547">Nucleotide-binding</keyword>
<keyword evidence="6" id="KW-0963">Cytoplasm</keyword>
<dbReference type="PATRIC" id="fig|1095749.3.peg.1663"/>
<keyword evidence="9" id="KW-0115">cAMP biosynthesis</keyword>
<keyword evidence="8" id="KW-0067">ATP-binding</keyword>
<gene>
    <name evidence="15" type="primary">cyaA</name>
    <name evidence="15" type="ORF">HMPREF1052_1186</name>
</gene>
<proteinExistence type="inferred from homology"/>
<accession>I3D8N7</accession>
<dbReference type="EC" id="4.6.1.1" evidence="4"/>
<dbReference type="InterPro" id="IPR024686">
    <property type="entry name" value="Adenylate_cyclase_1_CS"/>
</dbReference>
<keyword evidence="16" id="KW-1185">Reference proteome</keyword>
<evidence type="ECO:0000259" key="14">
    <source>
        <dbReference type="Pfam" id="PF12633"/>
    </source>
</evidence>
<dbReference type="OrthoDB" id="5571448at2"/>
<comment type="similarity">
    <text evidence="3 13">Belongs to the adenylyl cyclase class-1 family.</text>
</comment>
<keyword evidence="10 15" id="KW-0456">Lyase</keyword>
<evidence type="ECO:0000256" key="9">
    <source>
        <dbReference type="ARBA" id="ARBA00022998"/>
    </source>
</evidence>
<dbReference type="Proteomes" id="UP000006457">
    <property type="component" value="Unassembled WGS sequence"/>
</dbReference>
<protein>
    <recommendedName>
        <fullName evidence="5">Adenylate cyclase</fullName>
        <ecNumber evidence="4">4.6.1.1</ecNumber>
    </recommendedName>
    <alternativeName>
        <fullName evidence="11">ATP pyrophosphate-lyase</fullName>
    </alternativeName>
    <alternativeName>
        <fullName evidence="12">Adenylyl cyclase</fullName>
    </alternativeName>
</protein>